<evidence type="ECO:0000313" key="2">
    <source>
        <dbReference type="EMBL" id="EGJ49376.1"/>
    </source>
</evidence>
<dbReference type="InterPro" id="IPR055259">
    <property type="entry name" value="YkvP/CgeB_Glyco_trans-like"/>
</dbReference>
<dbReference type="eggNOG" id="COG4641">
    <property type="taxonomic scope" value="Bacteria"/>
</dbReference>
<keyword evidence="3" id="KW-1185">Reference proteome</keyword>
<proteinExistence type="predicted"/>
<dbReference type="STRING" id="690850.Desaf_1032"/>
<feature type="domain" description="Spore protein YkvP/CgeB glycosyl transferase-like" evidence="1">
    <location>
        <begin position="216"/>
        <end position="351"/>
    </location>
</feature>
<accession>F3YWJ0</accession>
<evidence type="ECO:0000259" key="1">
    <source>
        <dbReference type="Pfam" id="PF13524"/>
    </source>
</evidence>
<name>F3YWJ0_DESAF</name>
<dbReference type="HOGENOM" id="CLU_044714_0_0_7"/>
<reference evidence="2 3" key="1">
    <citation type="journal article" date="2011" name="J. Bacteriol.">
        <title>Genome sequence of the mercury-methylating and pleomorphic Desulfovibrio africanus Strain Walvis Bay.</title>
        <authorList>
            <person name="Brown S.D."/>
            <person name="Wall J.D."/>
            <person name="Kucken A.M."/>
            <person name="Gilmour C.C."/>
            <person name="Podar M."/>
            <person name="Brandt C.C."/>
            <person name="Teshima H."/>
            <person name="Detter J.C."/>
            <person name="Han C.S."/>
            <person name="Land M.L."/>
            <person name="Lucas S."/>
            <person name="Han J."/>
            <person name="Pennacchio L."/>
            <person name="Nolan M."/>
            <person name="Pitluck S."/>
            <person name="Woyke T."/>
            <person name="Goodwin L."/>
            <person name="Palumbo A.V."/>
            <person name="Elias D.A."/>
        </authorList>
    </citation>
    <scope>NUCLEOTIDE SEQUENCE [LARGE SCALE GENOMIC DNA]</scope>
    <source>
        <strain evidence="2 3">Walvis Bay</strain>
    </source>
</reference>
<protein>
    <recommendedName>
        <fullName evidence="1">Spore protein YkvP/CgeB glycosyl transferase-like domain-containing protein</fullName>
    </recommendedName>
</protein>
<evidence type="ECO:0000313" key="3">
    <source>
        <dbReference type="Proteomes" id="UP000007844"/>
    </source>
</evidence>
<dbReference type="Pfam" id="PF13524">
    <property type="entry name" value="Glyco_trans_1_2"/>
    <property type="match status" value="1"/>
</dbReference>
<dbReference type="Proteomes" id="UP000007844">
    <property type="component" value="Chromosome"/>
</dbReference>
<sequence length="359" mass="40759">MKFLQVLTFYPAYSEALYARHPALAHLPYEKQLNVILRDGFGALHYFGLPMRDLGWDSRIVLANVPQLQAAWMAQNNPARLAAGASIIDVLRLQIESFAPDVLFISDSVAFQSQFVRTLAVRPRIVSGWRAANIPPDTDWQEFDLILSHLSGCRKKALEHGAREAEFFYPGFPGFVHDAVKDQTADLDLIFCGQWTPEHAARNRMLFRAAMQARSKGWKLEYHLHVNGSGKMSSALESVMHSAKWGLDMFRTLRRGRISFNAEIDLAGGEAGNMRLFETTGVGAFLMTQHHANISRYFEPDREIVTFGSEEEFLEKAAYYIEHDAEREAIAERGMRRCQTEHSLESRAAELDAILRKRL</sequence>
<organism evidence="2 3">
    <name type="scientific">Desulfocurvibacter africanus subsp. africanus str. Walvis Bay</name>
    <dbReference type="NCBI Taxonomy" id="690850"/>
    <lineage>
        <taxon>Bacteria</taxon>
        <taxon>Pseudomonadati</taxon>
        <taxon>Thermodesulfobacteriota</taxon>
        <taxon>Desulfovibrionia</taxon>
        <taxon>Desulfovibrionales</taxon>
        <taxon>Desulfovibrionaceae</taxon>
        <taxon>Desulfocurvibacter</taxon>
    </lineage>
</organism>
<dbReference type="AlphaFoldDB" id="F3YWJ0"/>
<dbReference type="RefSeq" id="WP_014259191.1">
    <property type="nucleotide sequence ID" value="NC_016629.1"/>
</dbReference>
<dbReference type="EMBL" id="CP003221">
    <property type="protein sequence ID" value="EGJ49376.1"/>
    <property type="molecule type" value="Genomic_DNA"/>
</dbReference>
<dbReference type="KEGG" id="daf:Desaf_1032"/>
<gene>
    <name evidence="2" type="ORF">Desaf_1032</name>
</gene>